<evidence type="ECO:0000313" key="2">
    <source>
        <dbReference type="Proteomes" id="UP000015105"/>
    </source>
</evidence>
<keyword evidence="2" id="KW-1185">Reference proteome</keyword>
<reference evidence="2" key="2">
    <citation type="journal article" date="2017" name="Nat. Plants">
        <title>The Aegilops tauschii genome reveals multiple impacts of transposons.</title>
        <authorList>
            <person name="Zhao G."/>
            <person name="Zou C."/>
            <person name="Li K."/>
            <person name="Wang K."/>
            <person name="Li T."/>
            <person name="Gao L."/>
            <person name="Zhang X."/>
            <person name="Wang H."/>
            <person name="Yang Z."/>
            <person name="Liu X."/>
            <person name="Jiang W."/>
            <person name="Mao L."/>
            <person name="Kong X."/>
            <person name="Jiao Y."/>
            <person name="Jia J."/>
        </authorList>
    </citation>
    <scope>NUCLEOTIDE SEQUENCE [LARGE SCALE GENOMIC DNA]</scope>
    <source>
        <strain evidence="2">cv. AL8/78</strain>
    </source>
</reference>
<reference evidence="2" key="1">
    <citation type="journal article" date="2014" name="Science">
        <title>Ancient hybridizations among the ancestral genomes of bread wheat.</title>
        <authorList>
            <consortium name="International Wheat Genome Sequencing Consortium,"/>
            <person name="Marcussen T."/>
            <person name="Sandve S.R."/>
            <person name="Heier L."/>
            <person name="Spannagl M."/>
            <person name="Pfeifer M."/>
            <person name="Jakobsen K.S."/>
            <person name="Wulff B.B."/>
            <person name="Steuernagel B."/>
            <person name="Mayer K.F."/>
            <person name="Olsen O.A."/>
        </authorList>
    </citation>
    <scope>NUCLEOTIDE SEQUENCE [LARGE SCALE GENOMIC DNA]</scope>
    <source>
        <strain evidence="2">cv. AL8/78</strain>
    </source>
</reference>
<dbReference type="Proteomes" id="UP000015105">
    <property type="component" value="Unassembled WGS sequence"/>
</dbReference>
<dbReference type="Gramene" id="AET0Gv20014500.1">
    <property type="protein sequence ID" value="AET0Gv20014500.1"/>
    <property type="gene ID" value="AET0Gv20014500"/>
</dbReference>
<sequence length="60" mass="7220">HNDMCTFNDIIRKNNLVELPLKGRLYTWSNMQQNPLLEQLDWFFTSLHWTLAYPNTLVKP</sequence>
<accession>A0A452XBU0</accession>
<dbReference type="EnsemblPlants" id="AET0Gv20014500.1">
    <property type="protein sequence ID" value="AET0Gv20014500.1"/>
    <property type="gene ID" value="AET0Gv20014500"/>
</dbReference>
<proteinExistence type="predicted"/>
<name>A0A452XBU0_AEGTS</name>
<evidence type="ECO:0000313" key="1">
    <source>
        <dbReference type="EnsemblPlants" id="AET0Gv20014500.1"/>
    </source>
</evidence>
<dbReference type="SUPFAM" id="SSF56219">
    <property type="entry name" value="DNase I-like"/>
    <property type="match status" value="1"/>
</dbReference>
<reference evidence="1" key="3">
    <citation type="submission" date="2019-03" db="UniProtKB">
        <authorList>
            <consortium name="EnsemblPlants"/>
        </authorList>
    </citation>
    <scope>IDENTIFICATION</scope>
</reference>
<dbReference type="InterPro" id="IPR036691">
    <property type="entry name" value="Endo/exonu/phosph_ase_sf"/>
</dbReference>
<organism evidence="1 2">
    <name type="scientific">Aegilops tauschii subsp. strangulata</name>
    <name type="common">Goatgrass</name>
    <dbReference type="NCBI Taxonomy" id="200361"/>
    <lineage>
        <taxon>Eukaryota</taxon>
        <taxon>Viridiplantae</taxon>
        <taxon>Streptophyta</taxon>
        <taxon>Embryophyta</taxon>
        <taxon>Tracheophyta</taxon>
        <taxon>Spermatophyta</taxon>
        <taxon>Magnoliopsida</taxon>
        <taxon>Liliopsida</taxon>
        <taxon>Poales</taxon>
        <taxon>Poaceae</taxon>
        <taxon>BOP clade</taxon>
        <taxon>Pooideae</taxon>
        <taxon>Triticodae</taxon>
        <taxon>Triticeae</taxon>
        <taxon>Triticinae</taxon>
        <taxon>Aegilops</taxon>
    </lineage>
</organism>
<protein>
    <submittedName>
        <fullName evidence="1">Uncharacterized protein</fullName>
    </submittedName>
</protein>
<dbReference type="AlphaFoldDB" id="A0A452XBU0"/>